<comment type="caution">
    <text evidence="2">The sequence shown here is derived from an EMBL/GenBank/DDBJ whole genome shotgun (WGS) entry which is preliminary data.</text>
</comment>
<proteinExistence type="predicted"/>
<organism evidence="2 3">
    <name type="scientific">Billgrantia montanilacus</name>
    <dbReference type="NCBI Taxonomy" id="2282305"/>
    <lineage>
        <taxon>Bacteria</taxon>
        <taxon>Pseudomonadati</taxon>
        <taxon>Pseudomonadota</taxon>
        <taxon>Gammaproteobacteria</taxon>
        <taxon>Oceanospirillales</taxon>
        <taxon>Halomonadaceae</taxon>
        <taxon>Billgrantia</taxon>
    </lineage>
</organism>
<dbReference type="EMBL" id="QPII01000008">
    <property type="protein sequence ID" value="RCV88845.1"/>
    <property type="molecule type" value="Genomic_DNA"/>
</dbReference>
<accession>A0A368TVP8</accession>
<evidence type="ECO:0000259" key="1">
    <source>
        <dbReference type="Pfam" id="PF06568"/>
    </source>
</evidence>
<dbReference type="InterPro" id="IPR009506">
    <property type="entry name" value="YjiS-like"/>
</dbReference>
<feature type="domain" description="YjiS-like" evidence="1">
    <location>
        <begin position="12"/>
        <end position="41"/>
    </location>
</feature>
<name>A0A368TVP8_9GAMM</name>
<dbReference type="AlphaFoldDB" id="A0A368TVP8"/>
<reference evidence="2 3" key="1">
    <citation type="submission" date="2018-07" db="EMBL/GenBank/DDBJ databases">
        <title>Halomonas montanilacus sp. nov., isolated from Lake Pengyan on Tibetan Plateau.</title>
        <authorList>
            <person name="Lu H."/>
            <person name="Xing P."/>
            <person name="Wu Q."/>
        </authorList>
    </citation>
    <scope>NUCLEOTIDE SEQUENCE [LARGE SCALE GENOMIC DNA]</scope>
    <source>
        <strain evidence="2 3">PYC7W</strain>
    </source>
</reference>
<evidence type="ECO:0000313" key="3">
    <source>
        <dbReference type="Proteomes" id="UP000252405"/>
    </source>
</evidence>
<protein>
    <submittedName>
        <fullName evidence="2">DUF1127 domain-containing protein</fullName>
    </submittedName>
</protein>
<sequence length="54" mass="6705">MILEHLLYLPDRLRAQRQRHRSRRQLRHLDDRLLADIGLDRTTAEREVSKPFWR</sequence>
<evidence type="ECO:0000313" key="2">
    <source>
        <dbReference type="EMBL" id="RCV88845.1"/>
    </source>
</evidence>
<gene>
    <name evidence="2" type="ORF">DU505_12095</name>
</gene>
<dbReference type="Pfam" id="PF06568">
    <property type="entry name" value="YjiS-like"/>
    <property type="match status" value="1"/>
</dbReference>
<keyword evidence="3" id="KW-1185">Reference proteome</keyword>
<dbReference type="Proteomes" id="UP000252405">
    <property type="component" value="Unassembled WGS sequence"/>
</dbReference>
<dbReference type="RefSeq" id="WP_114479247.1">
    <property type="nucleotide sequence ID" value="NZ_QPII01000008.1"/>
</dbReference>